<dbReference type="PANTHER" id="PTHR43308:SF5">
    <property type="entry name" value="S-LAYER PROTEIN _ PEPTIDOGLYCAN ENDO-BETA-N-ACETYLGLUCOSAMINIDASE"/>
    <property type="match status" value="1"/>
</dbReference>
<evidence type="ECO:0000256" key="2">
    <source>
        <dbReference type="SAM" id="MobiDB-lite"/>
    </source>
</evidence>
<feature type="compositionally biased region" description="Polar residues" evidence="2">
    <location>
        <begin position="674"/>
        <end position="688"/>
    </location>
</feature>
<name>C8VW07_DESAS</name>
<keyword evidence="6" id="KW-1185">Reference proteome</keyword>
<accession>C8VW07</accession>
<keyword evidence="3" id="KW-0732">Signal</keyword>
<evidence type="ECO:0000313" key="5">
    <source>
        <dbReference type="EMBL" id="ACV64294.1"/>
    </source>
</evidence>
<dbReference type="RefSeq" id="WP_015758981.1">
    <property type="nucleotide sequence ID" value="NC_013216.1"/>
</dbReference>
<feature type="domain" description="SLH" evidence="4">
    <location>
        <begin position="864"/>
        <end position="921"/>
    </location>
</feature>
<dbReference type="OrthoDB" id="9809781at2"/>
<dbReference type="InterPro" id="IPR051465">
    <property type="entry name" value="Cell_Envelope_Struct_Comp"/>
</dbReference>
<dbReference type="InterPro" id="IPR001119">
    <property type="entry name" value="SLH_dom"/>
</dbReference>
<feature type="chain" id="PRO_5002991740" evidence="3">
    <location>
        <begin position="34"/>
        <end position="921"/>
    </location>
</feature>
<feature type="region of interest" description="Disordered" evidence="2">
    <location>
        <begin position="668"/>
        <end position="688"/>
    </location>
</feature>
<feature type="signal peptide" evidence="3">
    <location>
        <begin position="1"/>
        <end position="33"/>
    </location>
</feature>
<evidence type="ECO:0000256" key="3">
    <source>
        <dbReference type="SAM" id="SignalP"/>
    </source>
</evidence>
<reference evidence="5 6" key="1">
    <citation type="journal article" date="2009" name="Stand. Genomic Sci.">
        <title>Complete genome sequence of Desulfotomaculum acetoxidans type strain (5575).</title>
        <authorList>
            <person name="Spring S."/>
            <person name="Lapidus A."/>
            <person name="Schroder M."/>
            <person name="Gleim D."/>
            <person name="Sims D."/>
            <person name="Meincke L."/>
            <person name="Glavina Del Rio T."/>
            <person name="Tice H."/>
            <person name="Copeland A."/>
            <person name="Cheng J.F."/>
            <person name="Lucas S."/>
            <person name="Chen F."/>
            <person name="Nolan M."/>
            <person name="Bruce D."/>
            <person name="Goodwin L."/>
            <person name="Pitluck S."/>
            <person name="Ivanova N."/>
            <person name="Mavromatis K."/>
            <person name="Mikhailova N."/>
            <person name="Pati A."/>
            <person name="Chen A."/>
            <person name="Palaniappan K."/>
            <person name="Land M."/>
            <person name="Hauser L."/>
            <person name="Chang Y.J."/>
            <person name="Jeffries C.D."/>
            <person name="Chain P."/>
            <person name="Saunders E."/>
            <person name="Brettin T."/>
            <person name="Detter J.C."/>
            <person name="Goker M."/>
            <person name="Bristow J."/>
            <person name="Eisen J.A."/>
            <person name="Markowitz V."/>
            <person name="Hugenholtz P."/>
            <person name="Kyrpides N.C."/>
            <person name="Klenk H.P."/>
            <person name="Han C."/>
        </authorList>
    </citation>
    <scope>NUCLEOTIDE SEQUENCE [LARGE SCALE GENOMIC DNA]</scope>
    <source>
        <strain evidence="6">ATCC 49208 / DSM 771 / VKM B-1644</strain>
    </source>
</reference>
<gene>
    <name evidence="5" type="ordered locus">Dtox_3582</name>
</gene>
<keyword evidence="1" id="KW-0677">Repeat</keyword>
<dbReference type="STRING" id="485916.Dtox_3582"/>
<dbReference type="KEGG" id="dae:Dtox_3582"/>
<evidence type="ECO:0000259" key="4">
    <source>
        <dbReference type="PROSITE" id="PS51272"/>
    </source>
</evidence>
<sequence>MFRGAWGFLCKGFSTVLLALGLVWNAGFTPAYADINPVNTEIISPGVVLQTYMYNKTRIYAIKVDLSNPYVKIDTMIGADGTLNKAQSLTGMTSRTGAVAGINGGFFQMKNHRPIGLEFSNGNLVSSPAMREDMPGFAVTNNNQAIIGIFGFSGTVVSENGNSFPLFGINKPDYLLQDGQSADINHLNLYNSFWGTETRSDVSGQSGIVEVVVQNDLVVSVNQNKPGVPIPANGYVLEGHGAAAQFLLENLPVSSRVQTSYLVTPQTGNLRAALGGNTLLVQDGQLAPFTQEITGNYARTAVGIMPDNKTLYLAAAENGNGSVGTTQTGMAEFLLALGVNRAVNLDGGGSTTLSARHAGDGEASLINHPQLTQQRLLPDAVGVFSTAPKGNLGGLVVTGPDYVLGGTSVQYAVKGYDVNYNPYQVDQSSVSWKSDPQNAFQSNIFHPLSGGDYKIIASVNGVAGEKTAHVIGAESLSELVVSPASVIVEPGESVTFKTIAKTKSGQDYELYATDYQLQLQGDMGSLANNLFTAQTPGTGSITISFQGMVKTVQVIVRSTGANTAVVSNSSGAEVVLDENTVLQFPAQVVESPLNIEVIPLDDVAIPGYDVLKALDVAGSQPISWGEPWKLKYNYNKSDLLSLSPETSGEPLDSDDSTELLDPSDILLDPSDILTQTPGETDSNDDSQLASDLTPVVKVLFKGEGSDEWQLQPAWTVGQDNLQTINARIKGLGQVAVVVDEQPIPVFSDMKNHWAENIVTQMASREIVNGYPDGSFRPKNMITRAEFVALLYRALLWSKTENQVSFKDEIPEWAVDPVSAAVSRKAVSGYPDNTFKPSKGITRSEMAVIIDRVLNLPKTDKQQKSAFTDISSVPAWALDQVDRVAAAGILKGDKDKFRPLDSATRAEVAVAVSRVLDYWVTH</sequence>
<protein>
    <submittedName>
        <fullName evidence="5">S-layer domain protein</fullName>
    </submittedName>
</protein>
<dbReference type="AlphaFoldDB" id="C8VW07"/>
<dbReference type="eggNOG" id="COG4632">
    <property type="taxonomic scope" value="Bacteria"/>
</dbReference>
<feature type="domain" description="SLH" evidence="4">
    <location>
        <begin position="741"/>
        <end position="804"/>
    </location>
</feature>
<dbReference type="Pfam" id="PF00395">
    <property type="entry name" value="SLH"/>
    <property type="match status" value="3"/>
</dbReference>
<dbReference type="InterPro" id="IPR018711">
    <property type="entry name" value="NAGPA"/>
</dbReference>
<dbReference type="EMBL" id="CP001720">
    <property type="protein sequence ID" value="ACV64294.1"/>
    <property type="molecule type" value="Genomic_DNA"/>
</dbReference>
<proteinExistence type="predicted"/>
<dbReference type="Proteomes" id="UP000002217">
    <property type="component" value="Chromosome"/>
</dbReference>
<dbReference type="HOGENOM" id="CLU_010728_0_0_9"/>
<organism evidence="5 6">
    <name type="scientific">Desulfofarcimen acetoxidans (strain ATCC 49208 / DSM 771 / KCTC 5769 / VKM B-1644 / 5575)</name>
    <name type="common">Desulfotomaculum acetoxidans</name>
    <dbReference type="NCBI Taxonomy" id="485916"/>
    <lineage>
        <taxon>Bacteria</taxon>
        <taxon>Bacillati</taxon>
        <taxon>Bacillota</taxon>
        <taxon>Clostridia</taxon>
        <taxon>Eubacteriales</taxon>
        <taxon>Peptococcaceae</taxon>
        <taxon>Desulfofarcimen</taxon>
    </lineage>
</organism>
<dbReference type="PANTHER" id="PTHR43308">
    <property type="entry name" value="OUTER MEMBRANE PROTEIN ALPHA-RELATED"/>
    <property type="match status" value="1"/>
</dbReference>
<evidence type="ECO:0000313" key="6">
    <source>
        <dbReference type="Proteomes" id="UP000002217"/>
    </source>
</evidence>
<dbReference type="PROSITE" id="PS51272">
    <property type="entry name" value="SLH"/>
    <property type="match status" value="3"/>
</dbReference>
<dbReference type="Pfam" id="PF09992">
    <property type="entry name" value="NAGPA"/>
    <property type="match status" value="1"/>
</dbReference>
<feature type="domain" description="SLH" evidence="4">
    <location>
        <begin position="805"/>
        <end position="863"/>
    </location>
</feature>
<evidence type="ECO:0000256" key="1">
    <source>
        <dbReference type="ARBA" id="ARBA00022737"/>
    </source>
</evidence>